<accession>A0AAD5SA25</accession>
<evidence type="ECO:0000256" key="2">
    <source>
        <dbReference type="ARBA" id="ARBA00022517"/>
    </source>
</evidence>
<feature type="compositionally biased region" description="Acidic residues" evidence="8">
    <location>
        <begin position="273"/>
        <end position="283"/>
    </location>
</feature>
<protein>
    <recommendedName>
        <fullName evidence="7">U three protein 23</fullName>
    </recommendedName>
</protein>
<proteinExistence type="inferred from homology"/>
<evidence type="ECO:0000256" key="4">
    <source>
        <dbReference type="ARBA" id="ARBA00023242"/>
    </source>
</evidence>
<organism evidence="10 11">
    <name type="scientific">Rhizophlyctis rosea</name>
    <dbReference type="NCBI Taxonomy" id="64517"/>
    <lineage>
        <taxon>Eukaryota</taxon>
        <taxon>Fungi</taxon>
        <taxon>Fungi incertae sedis</taxon>
        <taxon>Chytridiomycota</taxon>
        <taxon>Chytridiomycota incertae sedis</taxon>
        <taxon>Chytridiomycetes</taxon>
        <taxon>Rhizophlyctidales</taxon>
        <taxon>Rhizophlyctidaceae</taxon>
        <taxon>Rhizophlyctis</taxon>
    </lineage>
</organism>
<feature type="compositionally biased region" description="Low complexity" evidence="8">
    <location>
        <begin position="316"/>
        <end position="330"/>
    </location>
</feature>
<gene>
    <name evidence="10" type="primary">UTP23</name>
    <name evidence="10" type="ORF">HK097_008686</name>
</gene>
<comment type="caution">
    <text evidence="10">The sequence shown here is derived from an EMBL/GenBank/DDBJ whole genome shotgun (WGS) entry which is preliminary data.</text>
</comment>
<evidence type="ECO:0000313" key="11">
    <source>
        <dbReference type="Proteomes" id="UP001212841"/>
    </source>
</evidence>
<comment type="similarity">
    <text evidence="6">Belongs to the UTP23/FCF1 family. UTP23 subfamily.</text>
</comment>
<feature type="compositionally biased region" description="Basic residues" evidence="8">
    <location>
        <begin position="301"/>
        <end position="312"/>
    </location>
</feature>
<reference evidence="10" key="1">
    <citation type="submission" date="2020-05" db="EMBL/GenBank/DDBJ databases">
        <title>Phylogenomic resolution of chytrid fungi.</title>
        <authorList>
            <person name="Stajich J.E."/>
            <person name="Amses K."/>
            <person name="Simmons R."/>
            <person name="Seto K."/>
            <person name="Myers J."/>
            <person name="Bonds A."/>
            <person name="Quandt C.A."/>
            <person name="Barry K."/>
            <person name="Liu P."/>
            <person name="Grigoriev I."/>
            <person name="Longcore J.E."/>
            <person name="James T.Y."/>
        </authorList>
    </citation>
    <scope>NUCLEOTIDE SEQUENCE</scope>
    <source>
        <strain evidence="10">JEL0318</strain>
    </source>
</reference>
<name>A0AAD5SA25_9FUNG</name>
<keyword evidence="3" id="KW-0698">rRNA processing</keyword>
<evidence type="ECO:0000256" key="5">
    <source>
        <dbReference type="ARBA" id="ARBA00037300"/>
    </source>
</evidence>
<evidence type="ECO:0000256" key="3">
    <source>
        <dbReference type="ARBA" id="ARBA00022552"/>
    </source>
</evidence>
<evidence type="ECO:0000256" key="6">
    <source>
        <dbReference type="ARBA" id="ARBA00038503"/>
    </source>
</evidence>
<evidence type="ECO:0000256" key="1">
    <source>
        <dbReference type="ARBA" id="ARBA00004604"/>
    </source>
</evidence>
<keyword evidence="4" id="KW-0539">Nucleus</keyword>
<dbReference type="InterPro" id="IPR006984">
    <property type="entry name" value="Fcf1/UTP23"/>
</dbReference>
<feature type="compositionally biased region" description="Basic and acidic residues" evidence="8">
    <location>
        <begin position="175"/>
        <end position="185"/>
    </location>
</feature>
<dbReference type="Gene3D" id="3.40.50.1010">
    <property type="entry name" value="5'-nuclease"/>
    <property type="match status" value="1"/>
</dbReference>
<feature type="region of interest" description="Disordered" evidence="8">
    <location>
        <begin position="175"/>
        <end position="330"/>
    </location>
</feature>
<dbReference type="SUPFAM" id="SSF88723">
    <property type="entry name" value="PIN domain-like"/>
    <property type="match status" value="1"/>
</dbReference>
<comment type="subcellular location">
    <subcellularLocation>
        <location evidence="1">Nucleus</location>
        <location evidence="1">Nucleolus</location>
    </subcellularLocation>
</comment>
<dbReference type="GO" id="GO:0006364">
    <property type="term" value="P:rRNA processing"/>
    <property type="evidence" value="ECO:0007669"/>
    <property type="project" value="UniProtKB-KW"/>
</dbReference>
<sequence>MKVKRQKTNKRIMSTYTNSFGFREPFQVLVDGNFIQVSLMMRNDLYDVFPKTMMGQAKPMTTSCVYAELRKLGSDFSGAAINAKRFEKRRCTHTPAISAADCLREIIGPTNKFNYCVATQDIELRSQLRKIPGTPLIYINKGVTILEPPSRETLQAIKDMEVAKTKPQSFEVSVLKKPETEEEPVKKKKKVKGPNPLSVKKKKHETKPKKSKKSMDEENGEGRMEGSEDVGKAGGASIGEAETGESADAVDGAAPSVGAESSVGRGQKRAREEEEGGNDEDAQVDGSVGAGGASESATAGQKKKRKRRKKTKSKNDAASAAVDGGSDSDE</sequence>
<keyword evidence="11" id="KW-1185">Reference proteome</keyword>
<dbReference type="InterPro" id="IPR029060">
    <property type="entry name" value="PIN-like_dom_sf"/>
</dbReference>
<evidence type="ECO:0000256" key="7">
    <source>
        <dbReference type="ARBA" id="ARBA00076388"/>
    </source>
</evidence>
<evidence type="ECO:0000313" key="10">
    <source>
        <dbReference type="EMBL" id="KAJ3050349.1"/>
    </source>
</evidence>
<dbReference type="CDD" id="cd08553">
    <property type="entry name" value="PIN_Fcf1-like"/>
    <property type="match status" value="1"/>
</dbReference>
<feature type="compositionally biased region" description="Basic and acidic residues" evidence="8">
    <location>
        <begin position="213"/>
        <end position="231"/>
    </location>
</feature>
<dbReference type="EMBL" id="JADGJD010000524">
    <property type="protein sequence ID" value="KAJ3050349.1"/>
    <property type="molecule type" value="Genomic_DNA"/>
</dbReference>
<keyword evidence="2" id="KW-0690">Ribosome biogenesis</keyword>
<dbReference type="Pfam" id="PF04900">
    <property type="entry name" value="Fcf1"/>
    <property type="match status" value="1"/>
</dbReference>
<comment type="function">
    <text evidence="5">Involved in rRNA-processing and ribosome biogenesis.</text>
</comment>
<feature type="domain" description="UTP23 sensor motif region" evidence="9">
    <location>
        <begin position="186"/>
        <end position="204"/>
    </location>
</feature>
<dbReference type="FunFam" id="3.40.50.1010:FF:000006">
    <property type="entry name" value="rRNA-processing protein UTP23 homolog"/>
    <property type="match status" value="1"/>
</dbReference>
<dbReference type="Proteomes" id="UP001212841">
    <property type="component" value="Unassembled WGS sequence"/>
</dbReference>
<dbReference type="Pfam" id="PF24779">
    <property type="entry name" value="UTP23_sensor"/>
    <property type="match status" value="1"/>
</dbReference>
<evidence type="ECO:0000259" key="9">
    <source>
        <dbReference type="Pfam" id="PF24779"/>
    </source>
</evidence>
<dbReference type="PANTHER" id="PTHR12416">
    <property type="entry name" value="RRNA-PROCESSING PROTEIN UTP23 HOMOLOG"/>
    <property type="match status" value="1"/>
</dbReference>
<dbReference type="InterPro" id="IPR057776">
    <property type="entry name" value="UTP23_sensor"/>
</dbReference>
<feature type="compositionally biased region" description="Basic residues" evidence="8">
    <location>
        <begin position="199"/>
        <end position="212"/>
    </location>
</feature>
<dbReference type="AlphaFoldDB" id="A0AAD5SA25"/>
<dbReference type="GO" id="GO:0032040">
    <property type="term" value="C:small-subunit processome"/>
    <property type="evidence" value="ECO:0007669"/>
    <property type="project" value="InterPro"/>
</dbReference>
<evidence type="ECO:0000256" key="8">
    <source>
        <dbReference type="SAM" id="MobiDB-lite"/>
    </source>
</evidence>